<dbReference type="EMBL" id="MWDB01000022">
    <property type="protein sequence ID" value="OQB41171.1"/>
    <property type="molecule type" value="Genomic_DNA"/>
</dbReference>
<sequence length="47" mass="5241">MDKLSPFSTPVLNHETKISFFINSHAVILAVKTCDVSNHDIVIMLDV</sequence>
<reference evidence="1" key="1">
    <citation type="submission" date="2017-02" db="EMBL/GenBank/DDBJ databases">
        <title>Delving into the versatile metabolic prowess of the omnipresent phylum Bacteroidetes.</title>
        <authorList>
            <person name="Nobu M.K."/>
            <person name="Mei R."/>
            <person name="Narihiro T."/>
            <person name="Kuroda K."/>
            <person name="Liu W.-T."/>
        </authorList>
    </citation>
    <scope>NUCLEOTIDE SEQUENCE</scope>
    <source>
        <strain evidence="1">ADurb.Bin160</strain>
    </source>
</reference>
<accession>A0A1V5ZM05</accession>
<proteinExistence type="predicted"/>
<organism evidence="1">
    <name type="scientific">candidate division CPR1 bacterium ADurb.Bin160</name>
    <dbReference type="NCBI Taxonomy" id="1852826"/>
    <lineage>
        <taxon>Bacteria</taxon>
        <taxon>candidate division CPR1</taxon>
    </lineage>
</organism>
<gene>
    <name evidence="1" type="ORF">BWY04_00977</name>
</gene>
<dbReference type="AlphaFoldDB" id="A0A1V5ZM05"/>
<evidence type="ECO:0000313" key="1">
    <source>
        <dbReference type="EMBL" id="OQB41171.1"/>
    </source>
</evidence>
<name>A0A1V5ZM05_9BACT</name>
<comment type="caution">
    <text evidence="1">The sequence shown here is derived from an EMBL/GenBank/DDBJ whole genome shotgun (WGS) entry which is preliminary data.</text>
</comment>
<protein>
    <submittedName>
        <fullName evidence="1">Uncharacterized protein</fullName>
    </submittedName>
</protein>
<dbReference type="Proteomes" id="UP000485621">
    <property type="component" value="Unassembled WGS sequence"/>
</dbReference>